<dbReference type="AlphaFoldDB" id="A0AAV2P7U6"/>
<keyword evidence="2" id="KW-1185">Reference proteome</keyword>
<gene>
    <name evidence="1" type="ORF">LPLAT_LOCUS12455</name>
</gene>
<dbReference type="EMBL" id="OZ034830">
    <property type="protein sequence ID" value="CAL1687210.1"/>
    <property type="molecule type" value="Genomic_DNA"/>
</dbReference>
<sequence>MNSGRLLIMAADVGQNDGEGNIETALNRTAKSSAASATICEHLREHISRALFHPREDRQDHAHPDIDSLTASVFARWHHRARRTWSRIYEEIRILAGTIAHERYGTIRERRRLGLPRVYGVQETVAEFLGKVYRSLKINSREQ</sequence>
<organism evidence="1 2">
    <name type="scientific">Lasius platythorax</name>
    <dbReference type="NCBI Taxonomy" id="488582"/>
    <lineage>
        <taxon>Eukaryota</taxon>
        <taxon>Metazoa</taxon>
        <taxon>Ecdysozoa</taxon>
        <taxon>Arthropoda</taxon>
        <taxon>Hexapoda</taxon>
        <taxon>Insecta</taxon>
        <taxon>Pterygota</taxon>
        <taxon>Neoptera</taxon>
        <taxon>Endopterygota</taxon>
        <taxon>Hymenoptera</taxon>
        <taxon>Apocrita</taxon>
        <taxon>Aculeata</taxon>
        <taxon>Formicoidea</taxon>
        <taxon>Formicidae</taxon>
        <taxon>Formicinae</taxon>
        <taxon>Lasius</taxon>
        <taxon>Lasius</taxon>
    </lineage>
</organism>
<name>A0AAV2P7U6_9HYME</name>
<protein>
    <submittedName>
        <fullName evidence="1">Uncharacterized protein</fullName>
    </submittedName>
</protein>
<evidence type="ECO:0000313" key="2">
    <source>
        <dbReference type="Proteomes" id="UP001497644"/>
    </source>
</evidence>
<accession>A0AAV2P7U6</accession>
<evidence type="ECO:0000313" key="1">
    <source>
        <dbReference type="EMBL" id="CAL1687210.1"/>
    </source>
</evidence>
<dbReference type="Proteomes" id="UP001497644">
    <property type="component" value="Chromosome 7"/>
</dbReference>
<proteinExistence type="predicted"/>
<reference evidence="1" key="1">
    <citation type="submission" date="2024-04" db="EMBL/GenBank/DDBJ databases">
        <authorList>
            <consortium name="Molecular Ecology Group"/>
        </authorList>
    </citation>
    <scope>NUCLEOTIDE SEQUENCE</scope>
</reference>